<dbReference type="Gene3D" id="3.40.50.2300">
    <property type="match status" value="2"/>
</dbReference>
<sequence>MTGTKESKRERAKIFWLVLLGIVVIISAVFSILRIVSISGVILLYDDSSDMLRAFEEAYEAYNLDLKVFKIRYNPDTVKKQLEMVSRHGIRLIIGPRLSSEAEVLLPILVELDMYAISPTVTSPRVVGIDRRIVTMAVEDKKQIEMLVQEMMKDEIKRLLVIKGEENNAYAFLPFIELLKLEFEGEEVIVHCLHKDAKKEFELPDNVLNFDGILCVTDGKTTGMLCKKLFDIGYKGKIYASDYAMDKNLLLFSKKYIDKLKVFMPVSKKIAPSKNADYVGTYNAVILAKLLLERYHNDLKRAFTELINFSFEGIDGPVTITENYYATKECSIITLEEVFNGEKHW</sequence>
<proteinExistence type="predicted"/>
<keyword evidence="1" id="KW-0812">Transmembrane</keyword>
<reference evidence="2 3" key="1">
    <citation type="submission" date="2009-06" db="EMBL/GenBank/DDBJ databases">
        <title>Complete sequence of Thermotogales bacterium TBF 19.5.1.</title>
        <authorList>
            <consortium name="US DOE Joint Genome Institute"/>
            <person name="Lucas S."/>
            <person name="Copeland A."/>
            <person name="Lapidus A."/>
            <person name="Glavina del Rio T."/>
            <person name="Tice H."/>
            <person name="Bruce D."/>
            <person name="Goodwin L."/>
            <person name="Pitluck S."/>
            <person name="Chertkov O."/>
            <person name="Brettin T."/>
            <person name="Detter J.C."/>
            <person name="Han C."/>
            <person name="Schmutz J."/>
            <person name="Larimer F."/>
            <person name="Land M."/>
            <person name="Hauser L."/>
            <person name="Kyrpides N."/>
            <person name="Ovchinnikova G."/>
            <person name="Noll K."/>
        </authorList>
    </citation>
    <scope>NUCLEOTIDE SEQUENCE [LARGE SCALE GENOMIC DNA]</scope>
    <source>
        <strain evidence="3">ATCC BAA-1733 / DSM 21960 / TBF 19.5.1</strain>
    </source>
</reference>
<dbReference type="EMBL" id="CP001634">
    <property type="protein sequence ID" value="ACR79732.1"/>
    <property type="molecule type" value="Genomic_DNA"/>
</dbReference>
<keyword evidence="1" id="KW-1133">Transmembrane helix</keyword>
<dbReference type="SUPFAM" id="SSF53822">
    <property type="entry name" value="Periplasmic binding protein-like I"/>
    <property type="match status" value="1"/>
</dbReference>
<dbReference type="Proteomes" id="UP000002382">
    <property type="component" value="Chromosome"/>
</dbReference>
<dbReference type="eggNOG" id="COG0683">
    <property type="taxonomic scope" value="Bacteria"/>
</dbReference>
<evidence type="ECO:0000256" key="1">
    <source>
        <dbReference type="SAM" id="Phobius"/>
    </source>
</evidence>
<dbReference type="CDD" id="cd06268">
    <property type="entry name" value="PBP1_ABC_transporter_LIVBP-like"/>
    <property type="match status" value="1"/>
</dbReference>
<accession>C5CHH7</accession>
<dbReference type="HOGENOM" id="CLU_803587_0_0_0"/>
<gene>
    <name evidence="2" type="ordered locus">Kole_1025</name>
</gene>
<dbReference type="KEGG" id="kol:Kole_1025"/>
<dbReference type="AlphaFoldDB" id="C5CHH7"/>
<keyword evidence="3" id="KW-1185">Reference proteome</keyword>
<organism evidence="2 3">
    <name type="scientific">Kosmotoga olearia (strain ATCC BAA-1733 / DSM 21960 / TBF 19.5.1)</name>
    <dbReference type="NCBI Taxonomy" id="521045"/>
    <lineage>
        <taxon>Bacteria</taxon>
        <taxon>Thermotogati</taxon>
        <taxon>Thermotogota</taxon>
        <taxon>Thermotogae</taxon>
        <taxon>Kosmotogales</taxon>
        <taxon>Kosmotogaceae</taxon>
        <taxon>Kosmotoga</taxon>
    </lineage>
</organism>
<dbReference type="OrthoDB" id="46985at2"/>
<evidence type="ECO:0000313" key="3">
    <source>
        <dbReference type="Proteomes" id="UP000002382"/>
    </source>
</evidence>
<reference evidence="2 3" key="2">
    <citation type="journal article" date="2011" name="J. Bacteriol.">
        <title>Genome Sequence of Kosmotoga olearia Strain TBF 19.5.1, a Thermophilic Bacterium with a Wide Growth Temperature Range, Isolated from the Troll B Oil Platform in the North Sea.</title>
        <authorList>
            <person name="Swithers K.S."/>
            <person name="Dipippo J.L."/>
            <person name="Bruce D.C."/>
            <person name="Detter C."/>
            <person name="Tapia R."/>
            <person name="Han S."/>
            <person name="Goodwin L.A."/>
            <person name="Han J."/>
            <person name="Woyke T."/>
            <person name="Pitluck S."/>
            <person name="Pennacchio L."/>
            <person name="Nolan M."/>
            <person name="Mikhailova N."/>
            <person name="Land M.L."/>
            <person name="Nesbo C.L."/>
            <person name="Gogarten J.P."/>
            <person name="Noll K.M."/>
        </authorList>
    </citation>
    <scope>NUCLEOTIDE SEQUENCE [LARGE SCALE GENOMIC DNA]</scope>
    <source>
        <strain evidence="3">ATCC BAA-1733 / DSM 21960 / TBF 19.5.1</strain>
    </source>
</reference>
<feature type="transmembrane region" description="Helical" evidence="1">
    <location>
        <begin position="14"/>
        <end position="45"/>
    </location>
</feature>
<dbReference type="RefSeq" id="WP_015868393.1">
    <property type="nucleotide sequence ID" value="NC_012785.1"/>
</dbReference>
<name>C5CHH7_KOSOT</name>
<protein>
    <submittedName>
        <fullName evidence="2">Uncharacterized protein</fullName>
    </submittedName>
</protein>
<keyword evidence="1" id="KW-0472">Membrane</keyword>
<dbReference type="InterPro" id="IPR028082">
    <property type="entry name" value="Peripla_BP_I"/>
</dbReference>
<dbReference type="STRING" id="521045.Kole_1025"/>
<evidence type="ECO:0000313" key="2">
    <source>
        <dbReference type="EMBL" id="ACR79732.1"/>
    </source>
</evidence>